<dbReference type="PROSITE" id="PS51140">
    <property type="entry name" value="CUE"/>
    <property type="match status" value="1"/>
</dbReference>
<keyword evidence="4" id="KW-1185">Reference proteome</keyword>
<dbReference type="InterPro" id="IPR041800">
    <property type="entry name" value="ASCC2_CUE"/>
</dbReference>
<feature type="region of interest" description="Disordered" evidence="1">
    <location>
        <begin position="1"/>
        <end position="127"/>
    </location>
</feature>
<feature type="compositionally biased region" description="Polar residues" evidence="1">
    <location>
        <begin position="906"/>
        <end position="935"/>
    </location>
</feature>
<reference evidence="3" key="1">
    <citation type="submission" date="2024-02" db="EMBL/GenBank/DDBJ databases">
        <authorList>
            <consortium name="ELIXIR-Norway"/>
            <consortium name="Elixir Norway"/>
        </authorList>
    </citation>
    <scope>NUCLEOTIDE SEQUENCE</scope>
</reference>
<feature type="compositionally biased region" description="Gly residues" evidence="1">
    <location>
        <begin position="882"/>
        <end position="892"/>
    </location>
</feature>
<evidence type="ECO:0000256" key="1">
    <source>
        <dbReference type="SAM" id="MobiDB-lite"/>
    </source>
</evidence>
<feature type="compositionally biased region" description="Basic and acidic residues" evidence="1">
    <location>
        <begin position="679"/>
        <end position="689"/>
    </location>
</feature>
<feature type="compositionally biased region" description="Basic residues" evidence="1">
    <location>
        <begin position="1053"/>
        <end position="1069"/>
    </location>
</feature>
<feature type="compositionally biased region" description="Polar residues" evidence="1">
    <location>
        <begin position="733"/>
        <end position="742"/>
    </location>
</feature>
<dbReference type="PANTHER" id="PTHR21494">
    <property type="entry name" value="ACTIVATING SIGNAL COINTEGRATOR 1 COMPLEX SUBUNIT 2 ASC-1 COMPLEX SUBUNIT P100"/>
    <property type="match status" value="1"/>
</dbReference>
<feature type="compositionally biased region" description="Polar residues" evidence="1">
    <location>
        <begin position="1"/>
        <end position="16"/>
    </location>
</feature>
<dbReference type="Pfam" id="PF02845">
    <property type="entry name" value="CUE"/>
    <property type="match status" value="1"/>
</dbReference>
<dbReference type="InterPro" id="IPR052586">
    <property type="entry name" value="ASCC2"/>
</dbReference>
<feature type="region of interest" description="Disordered" evidence="1">
    <location>
        <begin position="673"/>
        <end position="755"/>
    </location>
</feature>
<feature type="compositionally biased region" description="Low complexity" evidence="1">
    <location>
        <begin position="80"/>
        <end position="95"/>
    </location>
</feature>
<organism evidence="3 4">
    <name type="scientific">Sphagnum troendelagicum</name>
    <dbReference type="NCBI Taxonomy" id="128251"/>
    <lineage>
        <taxon>Eukaryota</taxon>
        <taxon>Viridiplantae</taxon>
        <taxon>Streptophyta</taxon>
        <taxon>Embryophyta</taxon>
        <taxon>Bryophyta</taxon>
        <taxon>Sphagnophytina</taxon>
        <taxon>Sphagnopsida</taxon>
        <taxon>Sphagnales</taxon>
        <taxon>Sphagnaceae</taxon>
        <taxon>Sphagnum</taxon>
    </lineage>
</organism>
<accession>A0ABP0U2T5</accession>
<feature type="compositionally biased region" description="Low complexity" evidence="1">
    <location>
        <begin position="693"/>
        <end position="724"/>
    </location>
</feature>
<dbReference type="PANTHER" id="PTHR21494:SF0">
    <property type="entry name" value="ACTIVATING SIGNAL COINTEGRATOR 1 COMPLEX SUBUNIT 2"/>
    <property type="match status" value="1"/>
</dbReference>
<feature type="compositionally biased region" description="Gly residues" evidence="1">
    <location>
        <begin position="1029"/>
        <end position="1049"/>
    </location>
</feature>
<proteinExistence type="predicted"/>
<name>A0ABP0U2T5_9BRYO</name>
<feature type="domain" description="CUE" evidence="2">
    <location>
        <begin position="614"/>
        <end position="657"/>
    </location>
</feature>
<feature type="compositionally biased region" description="Low complexity" evidence="1">
    <location>
        <begin position="118"/>
        <end position="127"/>
    </location>
</feature>
<dbReference type="EMBL" id="OZ019910">
    <property type="protein sequence ID" value="CAK9211502.1"/>
    <property type="molecule type" value="Genomic_DNA"/>
</dbReference>
<dbReference type="Proteomes" id="UP001497512">
    <property type="component" value="Chromosome 18"/>
</dbReference>
<protein>
    <recommendedName>
        <fullName evidence="2">CUE domain-containing protein</fullName>
    </recommendedName>
</protein>
<evidence type="ECO:0000313" key="3">
    <source>
        <dbReference type="EMBL" id="CAK9211502.1"/>
    </source>
</evidence>
<feature type="compositionally biased region" description="Basic and acidic residues" evidence="1">
    <location>
        <begin position="20"/>
        <end position="34"/>
    </location>
</feature>
<dbReference type="Gene3D" id="1.10.8.10">
    <property type="entry name" value="DNA helicase RuvA subunit, C-terminal domain"/>
    <property type="match status" value="1"/>
</dbReference>
<gene>
    <name evidence="3" type="ORF">CSSPTR1EN2_LOCUS10732</name>
</gene>
<dbReference type="InterPro" id="IPR009060">
    <property type="entry name" value="UBA-like_sf"/>
</dbReference>
<dbReference type="SUPFAM" id="SSF46934">
    <property type="entry name" value="UBA-like"/>
    <property type="match status" value="1"/>
</dbReference>
<evidence type="ECO:0000313" key="4">
    <source>
        <dbReference type="Proteomes" id="UP001497512"/>
    </source>
</evidence>
<evidence type="ECO:0000259" key="2">
    <source>
        <dbReference type="PROSITE" id="PS51140"/>
    </source>
</evidence>
<dbReference type="SMART" id="SM00546">
    <property type="entry name" value="CUE"/>
    <property type="match status" value="1"/>
</dbReference>
<dbReference type="CDD" id="cd14364">
    <property type="entry name" value="CUE_ASCC2"/>
    <property type="match status" value="1"/>
</dbReference>
<dbReference type="InterPro" id="IPR003892">
    <property type="entry name" value="CUE"/>
</dbReference>
<sequence>MEFQTASADRQNSQGFKQKGSREKLSRKPGKDSHMSANRPSSSSSEQDHPGSSAVSRSSRLDTSRVGSTVSSEAGGFVNSRSGGVAAGATTSGPSNAPSSTFRDRKSVDSNPNGTVMSSSIASAPVSASGRGGLFQGTDDQLMATTTAAKLVPLEGLFPLYLPQDDAVAAGLGGREGGIDVSEAQEVVDILNQKLAAILRLDLRQFWKQVAVNESLHNFVDSYLQFRRRWYNSRSWANSGAPTAGVVVGDGDLSRRVFMLLYRMSANKDPVAPTAERLSPKQHAALLKEKKCLDLPKLLDICAVYVHDNPDLTHHLVSNTFRAQPSYSDDLQAMVLPMLQTIDTMHLRCCTAIDSLQESAIEAVKEQLTEVVEYLNDVIITLDAFVRAYPPAASILISAGVSSNSIGMFLSAIAAIHNNFLPALSTGFIILASPPLSSSDGKTNIEVTSQHQLKQLKMRLGNFAWKLLSTCYLGDKDVGIPTDNPSLGANYGGSTLMEDPGMKGGLLVQAVVSLSMELTESDRDGVLGSLSSVSHSSSMGGLLQSLDKHHGLCEKIHELRNSGAILLDDAQYDYILALVAANKPKELGHISHDVSKPLKLSVANQKEDNEDVIMLQSKISQVKDLFPDYGDGFITLCLEAYDNDPEKVIQQILDGRLHPDLASLDTSLAAIPSSTSTAKDNKGKGKLTEEPAGNASSRLSSTLSSGSAAGNAGVGSSSGQPSSGLQPALQEAVNAQNGNSKQGRFVRRGKEQGNMNELLNRREAEAFSATVRAGKQYEYEDEYDDSFDDLSGIYIADVGEEESENLVDRVRRKSMPSVGVADESSELPRRGGAGLPEAVSVIGRDQNFDQRYSRQQGSSRGGRTGIVPNPPYVNSPLSSHPGRGGNFRGQQGGKLPDSHQHPHVSVESSIGRSRNNSAGSVTTSNRGQAGDSSVLSEPLDPGMNPVAQEPPRTAHGGRSRIGKGKIKPTANFYLKDGKLYSYKVAGAEAGFESVEEYEASKRDEEELLYGLGAGGNVPAALGEEKDGLGNSGGGPAIGASGRGRGGPLGRGRYVQKNHDNHRRKDQAMRKHFVGLGGM</sequence>
<feature type="compositionally biased region" description="Polar residues" evidence="1">
    <location>
        <begin position="35"/>
        <end position="45"/>
    </location>
</feature>
<feature type="region of interest" description="Disordered" evidence="1">
    <location>
        <begin position="841"/>
        <end position="963"/>
    </location>
</feature>
<feature type="region of interest" description="Disordered" evidence="1">
    <location>
        <begin position="1027"/>
        <end position="1069"/>
    </location>
</feature>